<accession>A0ABV7YNH9</accession>
<comment type="caution">
    <text evidence="1">The sequence shown here is derived from an EMBL/GenBank/DDBJ whole genome shotgun (WGS) entry which is preliminary data.</text>
</comment>
<organism evidence="1 2">
    <name type="scientific">Tenggerimyces flavus</name>
    <dbReference type="NCBI Taxonomy" id="1708749"/>
    <lineage>
        <taxon>Bacteria</taxon>
        <taxon>Bacillati</taxon>
        <taxon>Actinomycetota</taxon>
        <taxon>Actinomycetes</taxon>
        <taxon>Propionibacteriales</taxon>
        <taxon>Nocardioidaceae</taxon>
        <taxon>Tenggerimyces</taxon>
    </lineage>
</organism>
<proteinExistence type="predicted"/>
<gene>
    <name evidence="1" type="ORF">ACFOUW_33035</name>
</gene>
<sequence>MSGTMGNELGPITAVRETMTVLDARNEVVGEVSEVKMGDPAAVTEQGQTPSPDDMTLVGQIASAFGVGGLQVPDQEAARLLRIGYVKINRRGILTSDIYVGADEVDRVEGNRVYLSTPVDR</sequence>
<evidence type="ECO:0000313" key="2">
    <source>
        <dbReference type="Proteomes" id="UP001595699"/>
    </source>
</evidence>
<name>A0ABV7YNH9_9ACTN</name>
<protein>
    <submittedName>
        <fullName evidence="1">Uncharacterized protein</fullName>
    </submittedName>
</protein>
<keyword evidence="2" id="KW-1185">Reference proteome</keyword>
<evidence type="ECO:0000313" key="1">
    <source>
        <dbReference type="EMBL" id="MFC3765700.1"/>
    </source>
</evidence>
<dbReference type="Proteomes" id="UP001595699">
    <property type="component" value="Unassembled WGS sequence"/>
</dbReference>
<dbReference type="RefSeq" id="WP_205121761.1">
    <property type="nucleotide sequence ID" value="NZ_JAFBCM010000001.1"/>
</dbReference>
<dbReference type="EMBL" id="JBHRZH010000042">
    <property type="protein sequence ID" value="MFC3765700.1"/>
    <property type="molecule type" value="Genomic_DNA"/>
</dbReference>
<reference evidence="2" key="1">
    <citation type="journal article" date="2019" name="Int. J. Syst. Evol. Microbiol.">
        <title>The Global Catalogue of Microorganisms (GCM) 10K type strain sequencing project: providing services to taxonomists for standard genome sequencing and annotation.</title>
        <authorList>
            <consortium name="The Broad Institute Genomics Platform"/>
            <consortium name="The Broad Institute Genome Sequencing Center for Infectious Disease"/>
            <person name="Wu L."/>
            <person name="Ma J."/>
        </authorList>
    </citation>
    <scope>NUCLEOTIDE SEQUENCE [LARGE SCALE GENOMIC DNA]</scope>
    <source>
        <strain evidence="2">CGMCC 4.7241</strain>
    </source>
</reference>